<name>A0A9Q4GFX7_9EURY</name>
<accession>A0A9Q4GFX7</accession>
<dbReference type="GO" id="GO:0052816">
    <property type="term" value="F:long-chain fatty acyl-CoA hydrolase activity"/>
    <property type="evidence" value="ECO:0007669"/>
    <property type="project" value="TreeGrafter"/>
</dbReference>
<dbReference type="CDD" id="cd03442">
    <property type="entry name" value="BFIT_BACH"/>
    <property type="match status" value="1"/>
</dbReference>
<feature type="domain" description="HotDog ACOT-type" evidence="3">
    <location>
        <begin position="5"/>
        <end position="117"/>
    </location>
</feature>
<protein>
    <submittedName>
        <fullName evidence="4">Acyl-CoA thioesterase</fullName>
    </submittedName>
</protein>
<evidence type="ECO:0000313" key="5">
    <source>
        <dbReference type="Proteomes" id="UP001149411"/>
    </source>
</evidence>
<keyword evidence="1" id="KW-0378">Hydrolase</keyword>
<evidence type="ECO:0000313" key="4">
    <source>
        <dbReference type="EMBL" id="MCX2818062.1"/>
    </source>
</evidence>
<proteinExistence type="predicted"/>
<comment type="caution">
    <text evidence="4">The sequence shown here is derived from an EMBL/GenBank/DDBJ whole genome shotgun (WGS) entry which is preliminary data.</text>
</comment>
<dbReference type="Proteomes" id="UP001149411">
    <property type="component" value="Unassembled WGS sequence"/>
</dbReference>
<dbReference type="SUPFAM" id="SSF54637">
    <property type="entry name" value="Thioesterase/thiol ester dehydrase-isomerase"/>
    <property type="match status" value="1"/>
</dbReference>
<feature type="region of interest" description="Disordered" evidence="2">
    <location>
        <begin position="120"/>
        <end position="148"/>
    </location>
</feature>
<dbReference type="InterPro" id="IPR040170">
    <property type="entry name" value="Cytosol_ACT"/>
</dbReference>
<dbReference type="PANTHER" id="PTHR11049:SF24">
    <property type="entry name" value="CYTOSOLIC ACYL COENZYME A THIOESTER HYDROLASE"/>
    <property type="match status" value="1"/>
</dbReference>
<evidence type="ECO:0000259" key="3">
    <source>
        <dbReference type="PROSITE" id="PS51770"/>
    </source>
</evidence>
<dbReference type="AlphaFoldDB" id="A0A9Q4GFX7"/>
<gene>
    <name evidence="4" type="ORF">EGH25_01670</name>
</gene>
<dbReference type="GO" id="GO:0009062">
    <property type="term" value="P:fatty acid catabolic process"/>
    <property type="evidence" value="ECO:0007669"/>
    <property type="project" value="TreeGrafter"/>
</dbReference>
<dbReference type="RefSeq" id="WP_266085680.1">
    <property type="nucleotide sequence ID" value="NZ_RKLV01000001.1"/>
</dbReference>
<dbReference type="InterPro" id="IPR033120">
    <property type="entry name" value="HOTDOG_ACOT"/>
</dbReference>
<sequence length="148" mass="16393">MPTVTETYIENRDIVQPNDTNNHDTAHGGVVMRLMDEAGAMSAMRHAGETCVTAHVEGIDFAKPVPRGSIAVVESWVYDVGTTSVRVRLKVDKEEPRTGERERTAGSRFTFVAVDEDGRPVEVPRLGVETERDEELRERGLPDSEKTA</sequence>
<reference evidence="4" key="1">
    <citation type="submission" date="2022-09" db="EMBL/GenBank/DDBJ databases">
        <title>Haloadaptaus new haloarchaeum isolated from saline soil.</title>
        <authorList>
            <person name="Duran-Viseras A."/>
            <person name="Sanchez-Porro C."/>
            <person name="Ventosa A."/>
        </authorList>
    </citation>
    <scope>NUCLEOTIDE SEQUENCE</scope>
    <source>
        <strain evidence="4">F3-133</strain>
    </source>
</reference>
<dbReference type="EMBL" id="RKLV01000001">
    <property type="protein sequence ID" value="MCX2818062.1"/>
    <property type="molecule type" value="Genomic_DNA"/>
</dbReference>
<dbReference type="InterPro" id="IPR006683">
    <property type="entry name" value="Thioestr_dom"/>
</dbReference>
<dbReference type="GO" id="GO:0005829">
    <property type="term" value="C:cytosol"/>
    <property type="evidence" value="ECO:0007669"/>
    <property type="project" value="TreeGrafter"/>
</dbReference>
<dbReference type="InterPro" id="IPR029069">
    <property type="entry name" value="HotDog_dom_sf"/>
</dbReference>
<organism evidence="4 5">
    <name type="scientific">Halorutilus salinus</name>
    <dbReference type="NCBI Taxonomy" id="2487751"/>
    <lineage>
        <taxon>Archaea</taxon>
        <taxon>Methanobacteriati</taxon>
        <taxon>Methanobacteriota</taxon>
        <taxon>Stenosarchaea group</taxon>
        <taxon>Halobacteria</taxon>
        <taxon>Halorutilales</taxon>
        <taxon>Halorutilaceae</taxon>
        <taxon>Halorutilus</taxon>
    </lineage>
</organism>
<dbReference type="GO" id="GO:0006637">
    <property type="term" value="P:acyl-CoA metabolic process"/>
    <property type="evidence" value="ECO:0007669"/>
    <property type="project" value="TreeGrafter"/>
</dbReference>
<evidence type="ECO:0000256" key="1">
    <source>
        <dbReference type="ARBA" id="ARBA00022801"/>
    </source>
</evidence>
<keyword evidence="5" id="KW-1185">Reference proteome</keyword>
<dbReference type="PROSITE" id="PS51770">
    <property type="entry name" value="HOTDOG_ACOT"/>
    <property type="match status" value="1"/>
</dbReference>
<dbReference type="Gene3D" id="3.10.129.10">
    <property type="entry name" value="Hotdog Thioesterase"/>
    <property type="match status" value="1"/>
</dbReference>
<evidence type="ECO:0000256" key="2">
    <source>
        <dbReference type="SAM" id="MobiDB-lite"/>
    </source>
</evidence>
<dbReference type="PANTHER" id="PTHR11049">
    <property type="entry name" value="ACYL COENZYME A THIOESTER HYDROLASE"/>
    <property type="match status" value="1"/>
</dbReference>
<dbReference type="Pfam" id="PF03061">
    <property type="entry name" value="4HBT"/>
    <property type="match status" value="1"/>
</dbReference>